<dbReference type="HOGENOM" id="CLU_055936_0_0_9"/>
<evidence type="ECO:0000256" key="1">
    <source>
        <dbReference type="ARBA" id="ARBA00009438"/>
    </source>
</evidence>
<dbReference type="Proteomes" id="UP000001556">
    <property type="component" value="Chromosome"/>
</dbReference>
<evidence type="ECO:0000313" key="2">
    <source>
        <dbReference type="EMBL" id="ABO50373.1"/>
    </source>
</evidence>
<dbReference type="RefSeq" id="WP_011878185.1">
    <property type="nucleotide sequence ID" value="NC_009253.1"/>
</dbReference>
<dbReference type="EMBL" id="CP000612">
    <property type="protein sequence ID" value="ABO50373.1"/>
    <property type="molecule type" value="Genomic_DNA"/>
</dbReference>
<dbReference type="Pfam" id="PF13531">
    <property type="entry name" value="SBP_bac_11"/>
    <property type="match status" value="1"/>
</dbReference>
<comment type="similarity">
    <text evidence="1">Belongs to the bacterial solute-binding protein 1 family. WtpA subfamily.</text>
</comment>
<dbReference type="CDD" id="cd13540">
    <property type="entry name" value="PBP2_ModA_WtpA"/>
    <property type="match status" value="1"/>
</dbReference>
<dbReference type="GO" id="GO:0015689">
    <property type="term" value="P:molybdate ion transport"/>
    <property type="evidence" value="ECO:0007669"/>
    <property type="project" value="TreeGrafter"/>
</dbReference>
<dbReference type="eggNOG" id="COG0725">
    <property type="taxonomic scope" value="Bacteria"/>
</dbReference>
<dbReference type="InterPro" id="IPR050682">
    <property type="entry name" value="ModA/WtpA"/>
</dbReference>
<proteinExistence type="inferred from homology"/>
<dbReference type="PANTHER" id="PTHR30632:SF16">
    <property type="entry name" value="MOLYBDATE_TUNGSTATE-BINDING PROTEIN WTPA"/>
    <property type="match status" value="1"/>
</dbReference>
<sequence length="274" mass="30396">MANNNCSLKIINAGALHRVIGNCIELFLSKNPRITLEMEVVGSREGAKRLLSGDKYDIVALADQALFAELLVPEQVDNYFVFATDQIVIGYDRFSKGSKEIRPENWADILLQPEVRFARSDHNLDPCGYRALMVWQLAEKFYNRPGLSNELEKACIPYTTYPKSMDLAGALLEGKVDYAFLYSSEAKQLGFPYINLPSKINLSNPAHADYYDQASISVESKIPGKNIIIHGKPIEFAVGLVKTTQNPELAQAFIDLLAGPEGHAILEECGLIPC</sequence>
<dbReference type="KEGG" id="drm:Dred_1849"/>
<organism evidence="2 3">
    <name type="scientific">Desulforamulus reducens (strain ATCC BAA-1160 / DSM 100696 / MI-1)</name>
    <name type="common">Desulfotomaculum reducens</name>
    <dbReference type="NCBI Taxonomy" id="349161"/>
    <lineage>
        <taxon>Bacteria</taxon>
        <taxon>Bacillati</taxon>
        <taxon>Bacillota</taxon>
        <taxon>Clostridia</taxon>
        <taxon>Eubacteriales</taxon>
        <taxon>Peptococcaceae</taxon>
        <taxon>Desulforamulus</taxon>
    </lineage>
</organism>
<accession>A4J5M0</accession>
<dbReference type="STRING" id="349161.Dred_1849"/>
<protein>
    <submittedName>
        <fullName evidence="2">Tungstate/molybdate binding protein</fullName>
    </submittedName>
</protein>
<dbReference type="AlphaFoldDB" id="A4J5M0"/>
<evidence type="ECO:0000313" key="3">
    <source>
        <dbReference type="Proteomes" id="UP000001556"/>
    </source>
</evidence>
<dbReference type="SUPFAM" id="SSF53850">
    <property type="entry name" value="Periplasmic binding protein-like II"/>
    <property type="match status" value="1"/>
</dbReference>
<dbReference type="PANTHER" id="PTHR30632">
    <property type="entry name" value="MOLYBDATE-BINDING PERIPLASMIC PROTEIN"/>
    <property type="match status" value="1"/>
</dbReference>
<dbReference type="GO" id="GO:0030973">
    <property type="term" value="F:molybdate ion binding"/>
    <property type="evidence" value="ECO:0007669"/>
    <property type="project" value="TreeGrafter"/>
</dbReference>
<gene>
    <name evidence="2" type="ordered locus">Dred_1849</name>
</gene>
<name>A4J5M0_DESRM</name>
<keyword evidence="3" id="KW-1185">Reference proteome</keyword>
<dbReference type="OrthoDB" id="9785015at2"/>
<reference evidence="2 3" key="1">
    <citation type="submission" date="2007-03" db="EMBL/GenBank/DDBJ databases">
        <title>Complete sequence of Desulfotomaculum reducens MI-1.</title>
        <authorList>
            <consortium name="US DOE Joint Genome Institute"/>
            <person name="Copeland A."/>
            <person name="Lucas S."/>
            <person name="Lapidus A."/>
            <person name="Barry K."/>
            <person name="Detter J.C."/>
            <person name="Glavina del Rio T."/>
            <person name="Hammon N."/>
            <person name="Israni S."/>
            <person name="Dalin E."/>
            <person name="Tice H."/>
            <person name="Pitluck S."/>
            <person name="Sims D."/>
            <person name="Brettin T."/>
            <person name="Bruce D."/>
            <person name="Han C."/>
            <person name="Tapia R."/>
            <person name="Schmutz J."/>
            <person name="Larimer F."/>
            <person name="Land M."/>
            <person name="Hauser L."/>
            <person name="Kyrpides N."/>
            <person name="Kim E."/>
            <person name="Tebo B.M."/>
            <person name="Richardson P."/>
        </authorList>
    </citation>
    <scope>NUCLEOTIDE SEQUENCE [LARGE SCALE GENOMIC DNA]</scope>
    <source>
        <strain evidence="2 3">MI-1</strain>
    </source>
</reference>
<dbReference type="Gene3D" id="3.40.190.10">
    <property type="entry name" value="Periplasmic binding protein-like II"/>
    <property type="match status" value="2"/>
</dbReference>